<dbReference type="SMART" id="SM00387">
    <property type="entry name" value="HATPase_c"/>
    <property type="match status" value="1"/>
</dbReference>
<evidence type="ECO:0000256" key="8">
    <source>
        <dbReference type="ARBA" id="ARBA00022777"/>
    </source>
</evidence>
<dbReference type="InterPro" id="IPR036890">
    <property type="entry name" value="HATPase_C_sf"/>
</dbReference>
<dbReference type="Gene3D" id="1.10.287.130">
    <property type="match status" value="1"/>
</dbReference>
<comment type="caution">
    <text evidence="14">The sequence shown here is derived from an EMBL/GenBank/DDBJ whole genome shotgun (WGS) entry which is preliminary data.</text>
</comment>
<evidence type="ECO:0000313" key="14">
    <source>
        <dbReference type="EMBL" id="KWT81176.1"/>
    </source>
</evidence>
<dbReference type="InterPro" id="IPR004010">
    <property type="entry name" value="Double_Cache_2"/>
</dbReference>
<dbReference type="PANTHER" id="PTHR43711:SF30">
    <property type="entry name" value="HISTIDINE KINASE"/>
    <property type="match status" value="1"/>
</dbReference>
<keyword evidence="15" id="KW-1185">Reference proteome</keyword>
<gene>
    <name evidence="14" type="ORF">ASN18_2600</name>
</gene>
<dbReference type="CDD" id="cd00082">
    <property type="entry name" value="HisKA"/>
    <property type="match status" value="1"/>
</dbReference>
<dbReference type="EC" id="2.7.13.3" evidence="3"/>
<protein>
    <recommendedName>
        <fullName evidence="3">histidine kinase</fullName>
        <ecNumber evidence="3">2.7.13.3</ecNumber>
    </recommendedName>
</protein>
<dbReference type="InterPro" id="IPR004358">
    <property type="entry name" value="Sig_transdc_His_kin-like_C"/>
</dbReference>
<sequence>MINKKGRDFVDFFRKKLLKEYTVTLSINRYSIIFGIIIMIAIHVTSIYLFSQSVVKKEVFEIKKSSVKTVLRNVYEIVHLIDKNFQSYKDSAIQTKVSEVKSVVMLAESYINIMEGQANGLSQVTIEKKILETISSFNYGNKDYIFIFDNNSEILASPDPKLMDYDCSYDDYTGKHIMPNMVESALRDGEGYQIYKWKRRNTDNKSVEKLTYYKYLPKQKWIVVTGVCIDDIEKAVNSIMTDATNRLRQTLRDSNVENLVNIFIFTSRNVKPAASLLVHPEKTMELTNMELYIDPVTKKSLYEELTAVADNPDGLRYKWDSPKDPGHYVHDKIMWVLFYKPFGWYICASVYVNEPQNIINSLVERILTNTWTVLLLITGFLFFLRMILSDVFLHFETLQTANDKLKILNGKKTEFISNVSHEIRTPLTSVLGFAEMIKESFEETVLPHVNMADKKVERSVDRIKDNIDTIISEGRRLTSLTTDVLDIVKMEAGKMVWKEDIVNMKHLLNYATKMTVLPEQRKDALKVICESIPDTICDFNRILQVILNLISNALKFSTDGDIILKADYNDNEKHLTISVADQGMGIPIEKQKKVFEKFEQLGDTLTDKPTGTGLGLSICKEIIEHHRGRIWVETTQGKGSTFSFTLPVKQTNQDLI</sequence>
<evidence type="ECO:0000256" key="11">
    <source>
        <dbReference type="ARBA" id="ARBA00023136"/>
    </source>
</evidence>
<dbReference type="Gene3D" id="3.30.450.20">
    <property type="entry name" value="PAS domain"/>
    <property type="match status" value="2"/>
</dbReference>
<accession>A0ABR5SDN4</accession>
<dbReference type="GO" id="GO:0004673">
    <property type="term" value="F:protein histidine kinase activity"/>
    <property type="evidence" value="ECO:0007669"/>
    <property type="project" value="UniProtKB-EC"/>
</dbReference>
<evidence type="ECO:0000256" key="3">
    <source>
        <dbReference type="ARBA" id="ARBA00012438"/>
    </source>
</evidence>
<feature type="transmembrane region" description="Helical" evidence="12">
    <location>
        <begin position="30"/>
        <end position="50"/>
    </location>
</feature>
<dbReference type="Pfam" id="PF02518">
    <property type="entry name" value="HATPase_c"/>
    <property type="match status" value="1"/>
</dbReference>
<dbReference type="InterPro" id="IPR050736">
    <property type="entry name" value="Sensor_HK_Regulatory"/>
</dbReference>
<evidence type="ECO:0000313" key="15">
    <source>
        <dbReference type="Proteomes" id="UP000060487"/>
    </source>
</evidence>
<keyword evidence="6 14" id="KW-0808">Transferase</keyword>
<dbReference type="PROSITE" id="PS50109">
    <property type="entry name" value="HIS_KIN"/>
    <property type="match status" value="1"/>
</dbReference>
<feature type="domain" description="Histidine kinase" evidence="13">
    <location>
        <begin position="418"/>
        <end position="650"/>
    </location>
</feature>
<dbReference type="RefSeq" id="WP_085053223.1">
    <property type="nucleotide sequence ID" value="NZ_LNQR01000100.1"/>
</dbReference>
<dbReference type="InterPro" id="IPR003661">
    <property type="entry name" value="HisK_dim/P_dom"/>
</dbReference>
<proteinExistence type="predicted"/>
<evidence type="ECO:0000256" key="4">
    <source>
        <dbReference type="ARBA" id="ARBA00022475"/>
    </source>
</evidence>
<keyword evidence="11 12" id="KW-0472">Membrane</keyword>
<keyword evidence="5" id="KW-0597">Phosphoprotein</keyword>
<dbReference type="SMART" id="SM01049">
    <property type="entry name" value="Cache_2"/>
    <property type="match status" value="1"/>
</dbReference>
<comment type="catalytic activity">
    <reaction evidence="1">
        <text>ATP + protein L-histidine = ADP + protein N-phospho-L-histidine.</text>
        <dbReference type="EC" id="2.7.13.3"/>
    </reaction>
</comment>
<dbReference type="Pfam" id="PF08269">
    <property type="entry name" value="dCache_2"/>
    <property type="match status" value="1"/>
</dbReference>
<dbReference type="InterPro" id="IPR033480">
    <property type="entry name" value="sCache_2"/>
</dbReference>
<feature type="transmembrane region" description="Helical" evidence="12">
    <location>
        <begin position="371"/>
        <end position="388"/>
    </location>
</feature>
<dbReference type="CDD" id="cd18774">
    <property type="entry name" value="PDC2_HK_sensor"/>
    <property type="match status" value="1"/>
</dbReference>
<evidence type="ECO:0000256" key="6">
    <source>
        <dbReference type="ARBA" id="ARBA00022679"/>
    </source>
</evidence>
<dbReference type="PRINTS" id="PR00344">
    <property type="entry name" value="BCTRLSENSOR"/>
</dbReference>
<dbReference type="SUPFAM" id="SSF55874">
    <property type="entry name" value="ATPase domain of HSP90 chaperone/DNA topoisomerase II/histidine kinase"/>
    <property type="match status" value="1"/>
</dbReference>
<keyword evidence="9 12" id="KW-1133">Transmembrane helix</keyword>
<dbReference type="SMART" id="SM00388">
    <property type="entry name" value="HisKA"/>
    <property type="match status" value="1"/>
</dbReference>
<dbReference type="InterPro" id="IPR036097">
    <property type="entry name" value="HisK_dim/P_sf"/>
</dbReference>
<name>A0ABR5SDN4_9BACT</name>
<dbReference type="EMBL" id="LNQR01000100">
    <property type="protein sequence ID" value="KWT81176.1"/>
    <property type="molecule type" value="Genomic_DNA"/>
</dbReference>
<dbReference type="Proteomes" id="UP000060487">
    <property type="component" value="Unassembled WGS sequence"/>
</dbReference>
<reference evidence="14 15" key="1">
    <citation type="submission" date="2015-11" db="EMBL/GenBank/DDBJ databases">
        <authorList>
            <person name="Lin W."/>
        </authorList>
    </citation>
    <scope>NUCLEOTIDE SEQUENCE [LARGE SCALE GENOMIC DNA]</scope>
    <source>
        <strain evidence="14 15">HCH-1</strain>
    </source>
</reference>
<keyword evidence="4" id="KW-1003">Cell membrane</keyword>
<dbReference type="InterPro" id="IPR003594">
    <property type="entry name" value="HATPase_dom"/>
</dbReference>
<organism evidence="14 15">
    <name type="scientific">Candidatus Magnetominusculus xianensis</name>
    <dbReference type="NCBI Taxonomy" id="1748249"/>
    <lineage>
        <taxon>Bacteria</taxon>
        <taxon>Pseudomonadati</taxon>
        <taxon>Nitrospirota</taxon>
        <taxon>Nitrospiria</taxon>
        <taxon>Nitrospirales</taxon>
        <taxon>Nitrospiraceae</taxon>
        <taxon>Candidatus Magnetominusculus</taxon>
    </lineage>
</organism>
<evidence type="ECO:0000259" key="13">
    <source>
        <dbReference type="PROSITE" id="PS50109"/>
    </source>
</evidence>
<feature type="transmembrane region" description="Helical" evidence="12">
    <location>
        <begin position="333"/>
        <end position="351"/>
    </location>
</feature>
<dbReference type="Gene3D" id="3.30.565.10">
    <property type="entry name" value="Histidine kinase-like ATPase, C-terminal domain"/>
    <property type="match status" value="1"/>
</dbReference>
<keyword evidence="8 14" id="KW-0418">Kinase</keyword>
<evidence type="ECO:0000256" key="1">
    <source>
        <dbReference type="ARBA" id="ARBA00000085"/>
    </source>
</evidence>
<dbReference type="SUPFAM" id="SSF47384">
    <property type="entry name" value="Homodimeric domain of signal transducing histidine kinase"/>
    <property type="match status" value="1"/>
</dbReference>
<dbReference type="CDD" id="cd16922">
    <property type="entry name" value="HATPase_EvgS-ArcB-TorS-like"/>
    <property type="match status" value="1"/>
</dbReference>
<evidence type="ECO:0000256" key="7">
    <source>
        <dbReference type="ARBA" id="ARBA00022692"/>
    </source>
</evidence>
<dbReference type="Pfam" id="PF00512">
    <property type="entry name" value="HisKA"/>
    <property type="match status" value="1"/>
</dbReference>
<evidence type="ECO:0000256" key="2">
    <source>
        <dbReference type="ARBA" id="ARBA00004651"/>
    </source>
</evidence>
<evidence type="ECO:0000256" key="5">
    <source>
        <dbReference type="ARBA" id="ARBA00022553"/>
    </source>
</evidence>
<dbReference type="PANTHER" id="PTHR43711">
    <property type="entry name" value="TWO-COMPONENT HISTIDINE KINASE"/>
    <property type="match status" value="1"/>
</dbReference>
<keyword evidence="10" id="KW-0902">Two-component regulatory system</keyword>
<keyword evidence="7 12" id="KW-0812">Transmembrane</keyword>
<dbReference type="InterPro" id="IPR005467">
    <property type="entry name" value="His_kinase_dom"/>
</dbReference>
<evidence type="ECO:0000256" key="9">
    <source>
        <dbReference type="ARBA" id="ARBA00022989"/>
    </source>
</evidence>
<evidence type="ECO:0000256" key="12">
    <source>
        <dbReference type="SAM" id="Phobius"/>
    </source>
</evidence>
<comment type="subcellular location">
    <subcellularLocation>
        <location evidence="2">Cell membrane</location>
        <topology evidence="2">Multi-pass membrane protein</topology>
    </subcellularLocation>
</comment>
<evidence type="ECO:0000256" key="10">
    <source>
        <dbReference type="ARBA" id="ARBA00023012"/>
    </source>
</evidence>